<keyword evidence="6 11" id="KW-0547">Nucleotide-binding</keyword>
<feature type="binding site" evidence="11">
    <location>
        <position position="206"/>
    </location>
    <ligand>
        <name>Mg(2+)</name>
        <dbReference type="ChEBI" id="CHEBI:18420"/>
    </ligand>
</feature>
<feature type="binding site" evidence="11">
    <location>
        <position position="217"/>
    </location>
    <ligand>
        <name>Mg(2+)</name>
        <dbReference type="ChEBI" id="CHEBI:18420"/>
    </ligand>
</feature>
<comment type="subcellular location">
    <subcellularLocation>
        <location evidence="11">Cytoplasm</location>
    </subcellularLocation>
</comment>
<keyword evidence="3 11" id="KW-0597">Phosphoprotein</keyword>
<keyword evidence="4 11" id="KW-0808">Transferase</keyword>
<keyword evidence="9 11" id="KW-0460">Magnesium</keyword>
<dbReference type="GO" id="GO:0005737">
    <property type="term" value="C:cytoplasm"/>
    <property type="evidence" value="ECO:0007669"/>
    <property type="project" value="UniProtKB-SubCell"/>
</dbReference>
<feature type="site" description="ATP" evidence="11">
    <location>
        <position position="36"/>
    </location>
</feature>
<feature type="active site" description="Proton acceptor" evidence="11">
    <location>
        <position position="201"/>
    </location>
</feature>
<sequence>MSQAQFTFDQLTPDMLLNALESVGVRPESGLLPLNSYENRVYQFLAEDQKRYVTKIYRPQRWSDAQIQEEHDFAFDLEDAEVPVVTPIKRDGESIFHYQGYAFALFPSVGGRSFEVDNWDQLEMAGRYLGRIHQIGSQKAFQHRPTMSLDEYLYAPRELLQQSDFIPSHLENSFFADLDRLINELSARWQPDVEMIRLHGDCHPSNILWRDGPFFVDLDDARNGPAVQDLWMMLSGDRNERTAQLDTLVEAYNEFHDFPSAQLPMIEVLRGLRMVYYMSWLARRWQDPAFPRAFPWFADAKYWEGQVLGFKEQLAALEEPPLSLSPQW</sequence>
<dbReference type="AlphaFoldDB" id="E0XRG4"/>
<dbReference type="SUPFAM" id="SSF56112">
    <property type="entry name" value="Protein kinase-like (PK-like)"/>
    <property type="match status" value="1"/>
</dbReference>
<dbReference type="HAMAP" id="MF_01497">
    <property type="entry name" value="SrkA_kinase"/>
    <property type="match status" value="1"/>
</dbReference>
<dbReference type="Gene3D" id="3.30.200.70">
    <property type="match status" value="1"/>
</dbReference>
<keyword evidence="2 11" id="KW-0723">Serine/threonine-protein kinase</keyword>
<protein>
    <recommendedName>
        <fullName evidence="11">Stress response kinase A</fullName>
        <ecNumber evidence="11">2.7.11.1</ecNumber>
    </recommendedName>
    <alternativeName>
        <fullName evidence="11">Serine/threonine-protein kinase SrkA</fullName>
    </alternativeName>
</protein>
<dbReference type="Pfam" id="PF01636">
    <property type="entry name" value="APH"/>
    <property type="match status" value="1"/>
</dbReference>
<dbReference type="InterPro" id="IPR011009">
    <property type="entry name" value="Kinase-like_dom_sf"/>
</dbReference>
<evidence type="ECO:0000256" key="8">
    <source>
        <dbReference type="ARBA" id="ARBA00022840"/>
    </source>
</evidence>
<dbReference type="Gene3D" id="1.20.1270.170">
    <property type="match status" value="1"/>
</dbReference>
<evidence type="ECO:0000256" key="11">
    <source>
        <dbReference type="HAMAP-Rule" id="MF_01497"/>
    </source>
</evidence>
<evidence type="ECO:0000256" key="9">
    <source>
        <dbReference type="ARBA" id="ARBA00022842"/>
    </source>
</evidence>
<dbReference type="NCBIfam" id="NF008738">
    <property type="entry name" value="PRK11768.1"/>
    <property type="match status" value="1"/>
</dbReference>
<proteinExistence type="inferred from homology"/>
<evidence type="ECO:0000313" key="13">
    <source>
        <dbReference type="EMBL" id="ADI17005.1"/>
    </source>
</evidence>
<organism evidence="13">
    <name type="scientific">uncultured Vibrionales bacterium HF0010_22E23</name>
    <dbReference type="NCBI Taxonomy" id="710999"/>
    <lineage>
        <taxon>Bacteria</taxon>
        <taxon>Pseudomonadati</taxon>
        <taxon>Pseudomonadota</taxon>
        <taxon>Gammaproteobacteria</taxon>
        <taxon>Vibrionales</taxon>
        <taxon>environmental samples</taxon>
    </lineage>
</organism>
<comment type="cofactor">
    <cofactor evidence="11">
        <name>Mg(2+)</name>
        <dbReference type="ChEBI" id="CHEBI:18420"/>
    </cofactor>
</comment>
<evidence type="ECO:0000256" key="5">
    <source>
        <dbReference type="ARBA" id="ARBA00022723"/>
    </source>
</evidence>
<evidence type="ECO:0000256" key="2">
    <source>
        <dbReference type="ARBA" id="ARBA00022527"/>
    </source>
</evidence>
<dbReference type="GO" id="GO:0106310">
    <property type="term" value="F:protein serine kinase activity"/>
    <property type="evidence" value="ECO:0007669"/>
    <property type="project" value="RHEA"/>
</dbReference>
<keyword evidence="7 11" id="KW-0418">Kinase</keyword>
<comment type="catalytic activity">
    <reaction evidence="11">
        <text>L-seryl-[protein] + ATP = O-phospho-L-seryl-[protein] + ADP + H(+)</text>
        <dbReference type="Rhea" id="RHEA:17989"/>
        <dbReference type="Rhea" id="RHEA-COMP:9863"/>
        <dbReference type="Rhea" id="RHEA-COMP:11604"/>
        <dbReference type="ChEBI" id="CHEBI:15378"/>
        <dbReference type="ChEBI" id="CHEBI:29999"/>
        <dbReference type="ChEBI" id="CHEBI:30616"/>
        <dbReference type="ChEBI" id="CHEBI:83421"/>
        <dbReference type="ChEBI" id="CHEBI:456216"/>
        <dbReference type="EC" id="2.7.11.1"/>
    </reaction>
</comment>
<keyword evidence="5 11" id="KW-0479">Metal-binding</keyword>
<dbReference type="EC" id="2.7.11.1" evidence="11"/>
<evidence type="ECO:0000259" key="12">
    <source>
        <dbReference type="Pfam" id="PF01636"/>
    </source>
</evidence>
<reference evidence="13" key="1">
    <citation type="journal article" date="2011" name="Environ. Microbiol.">
        <title>Time-series analyses of Monterey Bay coastal microbial picoplankton using a 'genome proxy' microarray.</title>
        <authorList>
            <person name="Rich V.I."/>
            <person name="Pham V.D."/>
            <person name="Eppley J."/>
            <person name="Shi Y."/>
            <person name="DeLong E.F."/>
        </authorList>
    </citation>
    <scope>NUCLEOTIDE SEQUENCE</scope>
</reference>
<evidence type="ECO:0000256" key="7">
    <source>
        <dbReference type="ARBA" id="ARBA00022777"/>
    </source>
</evidence>
<evidence type="ECO:0000256" key="1">
    <source>
        <dbReference type="ARBA" id="ARBA00022490"/>
    </source>
</evidence>
<gene>
    <name evidence="11" type="primary">srkA</name>
</gene>
<comment type="function">
    <text evidence="11">A protein kinase that phosphorylates Ser and Thr residues. Probably acts to suppress the effects of stress linked to accumulation of reactive oxygen species. Probably involved in the extracytoplasmic stress response.</text>
</comment>
<evidence type="ECO:0000256" key="6">
    <source>
        <dbReference type="ARBA" id="ARBA00022741"/>
    </source>
</evidence>
<dbReference type="GO" id="GO:0004674">
    <property type="term" value="F:protein serine/threonine kinase activity"/>
    <property type="evidence" value="ECO:0007669"/>
    <property type="project" value="UniProtKB-UniRule"/>
</dbReference>
<evidence type="ECO:0000256" key="10">
    <source>
        <dbReference type="ARBA" id="ARBA00023016"/>
    </source>
</evidence>
<evidence type="ECO:0000256" key="3">
    <source>
        <dbReference type="ARBA" id="ARBA00022553"/>
    </source>
</evidence>
<dbReference type="EMBL" id="GU474852">
    <property type="protein sequence ID" value="ADI17005.1"/>
    <property type="molecule type" value="Genomic_DNA"/>
</dbReference>
<keyword evidence="1 11" id="KW-0963">Cytoplasm</keyword>
<evidence type="ECO:0000256" key="4">
    <source>
        <dbReference type="ARBA" id="ARBA00022679"/>
    </source>
</evidence>
<keyword evidence="8 11" id="KW-0067">ATP-binding</keyword>
<feature type="domain" description="Aminoglycoside phosphotransferase" evidence="12">
    <location>
        <begin position="33"/>
        <end position="256"/>
    </location>
</feature>
<keyword evidence="10 11" id="KW-0346">Stress response</keyword>
<accession>E0XRG4</accession>
<dbReference type="InterPro" id="IPR032882">
    <property type="entry name" value="SrkA/RdoA"/>
</dbReference>
<comment type="catalytic activity">
    <reaction evidence="11">
        <text>L-threonyl-[protein] + ATP = O-phospho-L-threonyl-[protein] + ADP + H(+)</text>
        <dbReference type="Rhea" id="RHEA:46608"/>
        <dbReference type="Rhea" id="RHEA-COMP:11060"/>
        <dbReference type="Rhea" id="RHEA-COMP:11605"/>
        <dbReference type="ChEBI" id="CHEBI:15378"/>
        <dbReference type="ChEBI" id="CHEBI:30013"/>
        <dbReference type="ChEBI" id="CHEBI:30616"/>
        <dbReference type="ChEBI" id="CHEBI:61977"/>
        <dbReference type="ChEBI" id="CHEBI:456216"/>
        <dbReference type="EC" id="2.7.11.1"/>
    </reaction>
</comment>
<dbReference type="InterPro" id="IPR002575">
    <property type="entry name" value="Aminoglycoside_PTrfase"/>
</dbReference>
<dbReference type="Gene3D" id="1.10.510.10">
    <property type="entry name" value="Transferase(Phosphotransferase) domain 1"/>
    <property type="match status" value="1"/>
</dbReference>
<comment type="similarity">
    <text evidence="11">Belongs to the SrkA/RdoA protein kinase family.</text>
</comment>
<dbReference type="GO" id="GO:0000287">
    <property type="term" value="F:magnesium ion binding"/>
    <property type="evidence" value="ECO:0007669"/>
    <property type="project" value="UniProtKB-UniRule"/>
</dbReference>
<dbReference type="GO" id="GO:0005524">
    <property type="term" value="F:ATP binding"/>
    <property type="evidence" value="ECO:0007669"/>
    <property type="project" value="UniProtKB-UniRule"/>
</dbReference>
<dbReference type="PANTHER" id="PTHR39573">
    <property type="entry name" value="STRESS RESPONSE KINASE A"/>
    <property type="match status" value="1"/>
</dbReference>
<feature type="active site" evidence="11">
    <location>
        <position position="217"/>
    </location>
</feature>
<dbReference type="PANTHER" id="PTHR39573:SF1">
    <property type="entry name" value="STRESS RESPONSE KINASE A"/>
    <property type="match status" value="1"/>
</dbReference>
<name>E0XRG4_9GAMM</name>
<comment type="subunit">
    <text evidence="11">Monomer.</text>
</comment>